<protein>
    <recommendedName>
        <fullName evidence="1">THAP4-like heme-binding domain-containing protein</fullName>
    </recommendedName>
</protein>
<organism evidence="2 3">
    <name type="scientific">Atopomonas hussainii</name>
    <dbReference type="NCBI Taxonomy" id="1429083"/>
    <lineage>
        <taxon>Bacteria</taxon>
        <taxon>Pseudomonadati</taxon>
        <taxon>Pseudomonadota</taxon>
        <taxon>Gammaproteobacteria</taxon>
        <taxon>Pseudomonadales</taxon>
        <taxon>Pseudomonadaceae</taxon>
        <taxon>Atopomonas</taxon>
    </lineage>
</organism>
<gene>
    <name evidence="2" type="ORF">SAMN05216214_10819</name>
</gene>
<dbReference type="InterPro" id="IPR012674">
    <property type="entry name" value="Calycin"/>
</dbReference>
<dbReference type="EMBL" id="FOAS01000008">
    <property type="protein sequence ID" value="SEL09272.1"/>
    <property type="molecule type" value="Genomic_DNA"/>
</dbReference>
<dbReference type="RefSeq" id="WP_071871396.1">
    <property type="nucleotide sequence ID" value="NZ_FOAS01000008.1"/>
</dbReference>
<proteinExistence type="predicted"/>
<sequence length="187" mass="20908">MTEQLDAIDFGPLTGLIGTWVGDKGVDRAPEPDGEERSPFYEILTFSAADDVDNAEEQELVALQYRQLVSRKSNDKIFHDESGYWIWEDDNQLLMNSFAIPRGLALTAGGSVKEENGALVLSVTAGNAEWPVAQSPFLQEKARTVSFERTFTLEGDVLRYQQKTVLEIYGRTFEHTDVSTLTRQAAE</sequence>
<dbReference type="OrthoDB" id="9784808at2"/>
<reference evidence="2" key="1">
    <citation type="submission" date="2016-10" db="EMBL/GenBank/DDBJ databases">
        <authorList>
            <person name="de Groot N.N."/>
        </authorList>
    </citation>
    <scope>NUCLEOTIDE SEQUENCE [LARGE SCALE GENOMIC DNA]</scope>
    <source>
        <strain evidence="2">JCM 19513</strain>
    </source>
</reference>
<dbReference type="STRING" id="1429083.GCA_001885685_02192"/>
<dbReference type="SUPFAM" id="SSF50814">
    <property type="entry name" value="Lipocalins"/>
    <property type="match status" value="1"/>
</dbReference>
<evidence type="ECO:0000313" key="2">
    <source>
        <dbReference type="EMBL" id="SEL09272.1"/>
    </source>
</evidence>
<dbReference type="Proteomes" id="UP000185766">
    <property type="component" value="Unassembled WGS sequence"/>
</dbReference>
<accession>A0A1H7MDL9</accession>
<dbReference type="Gene3D" id="2.40.128.20">
    <property type="match status" value="1"/>
</dbReference>
<feature type="domain" description="THAP4-like heme-binding" evidence="1">
    <location>
        <begin position="10"/>
        <end position="183"/>
    </location>
</feature>
<dbReference type="Pfam" id="PF08768">
    <property type="entry name" value="THAP4_heme-bd"/>
    <property type="match status" value="1"/>
</dbReference>
<dbReference type="AlphaFoldDB" id="A0A1H7MDL9"/>
<name>A0A1H7MDL9_9GAMM</name>
<evidence type="ECO:0000313" key="3">
    <source>
        <dbReference type="Proteomes" id="UP000185766"/>
    </source>
</evidence>
<evidence type="ECO:0000259" key="1">
    <source>
        <dbReference type="Pfam" id="PF08768"/>
    </source>
</evidence>
<keyword evidence="3" id="KW-1185">Reference proteome</keyword>
<dbReference type="InterPro" id="IPR014878">
    <property type="entry name" value="THAP4-like_heme-bd"/>
</dbReference>